<evidence type="ECO:0000313" key="2">
    <source>
        <dbReference type="Proteomes" id="UP000295511"/>
    </source>
</evidence>
<dbReference type="Proteomes" id="UP000295511">
    <property type="component" value="Unassembled WGS sequence"/>
</dbReference>
<comment type="caution">
    <text evidence="1">The sequence shown here is derived from an EMBL/GenBank/DDBJ whole genome shotgun (WGS) entry which is preliminary data.</text>
</comment>
<dbReference type="RefSeq" id="WP_133204274.1">
    <property type="nucleotide sequence ID" value="NZ_SMRU01000011.1"/>
</dbReference>
<name>A0A4R5KMG8_9MICC</name>
<dbReference type="AlphaFoldDB" id="A0A4R5KMG8"/>
<dbReference type="OrthoDB" id="4949716at2"/>
<keyword evidence="2" id="KW-1185">Reference proteome</keyword>
<gene>
    <name evidence="1" type="ORF">E1809_11010</name>
</gene>
<protein>
    <submittedName>
        <fullName evidence="1">Uncharacterized protein</fullName>
    </submittedName>
</protein>
<evidence type="ECO:0000313" key="1">
    <source>
        <dbReference type="EMBL" id="TDF96088.1"/>
    </source>
</evidence>
<accession>A0A4R5KMG8</accession>
<reference evidence="1 2" key="1">
    <citation type="submission" date="2019-03" db="EMBL/GenBank/DDBJ databases">
        <title>Whole genome sequence of Arthrobacter sp JH1-1.</title>
        <authorList>
            <person name="Trinh H.N."/>
        </authorList>
    </citation>
    <scope>NUCLEOTIDE SEQUENCE [LARGE SCALE GENOMIC DNA]</scope>
    <source>
        <strain evidence="1 2">JH1-1</strain>
    </source>
</reference>
<organism evidence="1 2">
    <name type="scientific">Arthrobacter terricola</name>
    <dbReference type="NCBI Taxonomy" id="2547396"/>
    <lineage>
        <taxon>Bacteria</taxon>
        <taxon>Bacillati</taxon>
        <taxon>Actinomycetota</taxon>
        <taxon>Actinomycetes</taxon>
        <taxon>Micrococcales</taxon>
        <taxon>Micrococcaceae</taxon>
        <taxon>Arthrobacter</taxon>
    </lineage>
</organism>
<sequence>MNSETLPLEVNPRFSNTRKQNEDLVIRQLREGGFTTAQMDEFLETLRRMEADKAILAPLTNALLSMNVSVQWLM</sequence>
<proteinExistence type="predicted"/>
<dbReference type="EMBL" id="SMRU01000011">
    <property type="protein sequence ID" value="TDF96088.1"/>
    <property type="molecule type" value="Genomic_DNA"/>
</dbReference>